<evidence type="ECO:0000256" key="2">
    <source>
        <dbReference type="ARBA" id="ARBA00022801"/>
    </source>
</evidence>
<keyword evidence="2" id="KW-0378">Hydrolase</keyword>
<evidence type="ECO:0000313" key="5">
    <source>
        <dbReference type="Proteomes" id="UP000239920"/>
    </source>
</evidence>
<sequence>MLFTKALVRTPAKSVINGIDDYADEGKPNYQLALKEHHDYINTLTQLGVDVTVLEPLEDYPDSCFVEDPALVFDDFAVITNPARSTRQKERELIKPAIKHFYNDKQILEITSPGTLEGGDVMPVDNDIIYVGRSARTNQAGIDQFAKIAARFGKTVKAVPVKQVLHLKTGTTYMGNNKLLVSGEYIDSPYFKDFTQLKVPAGEDYAVNCINTGNGVIMPAGFPGVKQLLSDNGFTTHEVNMSEFSKIDGGLTCLSLRFN</sequence>
<dbReference type="GO" id="GO:0016597">
    <property type="term" value="F:amino acid binding"/>
    <property type="evidence" value="ECO:0007669"/>
    <property type="project" value="TreeGrafter"/>
</dbReference>
<dbReference type="InterPro" id="IPR033199">
    <property type="entry name" value="DDAH-like"/>
</dbReference>
<dbReference type="GO" id="GO:0016403">
    <property type="term" value="F:dimethylargininase activity"/>
    <property type="evidence" value="ECO:0007669"/>
    <property type="project" value="TreeGrafter"/>
</dbReference>
<organism evidence="4 5">
    <name type="scientific">Limosilactobacillus pontis</name>
    <dbReference type="NCBI Taxonomy" id="35787"/>
    <lineage>
        <taxon>Bacteria</taxon>
        <taxon>Bacillati</taxon>
        <taxon>Bacillota</taxon>
        <taxon>Bacilli</taxon>
        <taxon>Lactobacillales</taxon>
        <taxon>Lactobacillaceae</taxon>
        <taxon>Limosilactobacillus</taxon>
    </lineage>
</organism>
<evidence type="ECO:0000313" key="4">
    <source>
        <dbReference type="EMBL" id="PMB83182.1"/>
    </source>
</evidence>
<comment type="similarity">
    <text evidence="1">Belongs to the DDAH family.</text>
</comment>
<protein>
    <submittedName>
        <fullName evidence="4">Dimethylargininase</fullName>
    </submittedName>
</protein>
<dbReference type="PANTHER" id="PTHR12737">
    <property type="entry name" value="DIMETHYLARGININE DIMETHYLAMINOHYDROLASE"/>
    <property type="match status" value="1"/>
</dbReference>
<dbReference type="SUPFAM" id="SSF55909">
    <property type="entry name" value="Pentein"/>
    <property type="match status" value="1"/>
</dbReference>
<dbReference type="GO" id="GO:0006525">
    <property type="term" value="P:arginine metabolic process"/>
    <property type="evidence" value="ECO:0007669"/>
    <property type="project" value="TreeGrafter"/>
</dbReference>
<evidence type="ECO:0000256" key="1">
    <source>
        <dbReference type="ARBA" id="ARBA00008532"/>
    </source>
</evidence>
<dbReference type="PANTHER" id="PTHR12737:SF9">
    <property type="entry name" value="DIMETHYLARGININASE"/>
    <property type="match status" value="1"/>
</dbReference>
<dbReference type="EMBL" id="PNFV01000002">
    <property type="protein sequence ID" value="PMB83182.1"/>
    <property type="molecule type" value="Genomic_DNA"/>
</dbReference>
<proteinExistence type="inferred from homology"/>
<gene>
    <name evidence="4" type="ORF">CK797_02750</name>
</gene>
<accession>A0A2J6NPD3</accession>
<dbReference type="Pfam" id="PF19420">
    <property type="entry name" value="DDAH_eukar"/>
    <property type="match status" value="1"/>
</dbReference>
<feature type="active site" description="Nucleophile" evidence="3">
    <location>
        <position position="253"/>
    </location>
</feature>
<dbReference type="RefSeq" id="WP_104688279.1">
    <property type="nucleotide sequence ID" value="NZ_PNFV01000002.1"/>
</dbReference>
<dbReference type="Proteomes" id="UP000239920">
    <property type="component" value="Unassembled WGS sequence"/>
</dbReference>
<name>A0A2J6NPD3_9LACO</name>
<dbReference type="GO" id="GO:0000052">
    <property type="term" value="P:citrulline metabolic process"/>
    <property type="evidence" value="ECO:0007669"/>
    <property type="project" value="TreeGrafter"/>
</dbReference>
<dbReference type="AlphaFoldDB" id="A0A2J6NPD3"/>
<reference evidence="4 5" key="1">
    <citation type="submission" date="2017-09" db="EMBL/GenBank/DDBJ databases">
        <title>Bacterial strain isolated from the female urinary microbiota.</title>
        <authorList>
            <person name="Thomas-White K."/>
            <person name="Kumar N."/>
            <person name="Forster S."/>
            <person name="Putonti C."/>
            <person name="Lawley T."/>
            <person name="Wolfe A.J."/>
        </authorList>
    </citation>
    <scope>NUCLEOTIDE SEQUENCE [LARGE SCALE GENOMIC DNA]</scope>
    <source>
        <strain evidence="4 5">UMB0683</strain>
    </source>
</reference>
<comment type="caution">
    <text evidence="4">The sequence shown here is derived from an EMBL/GenBank/DDBJ whole genome shotgun (WGS) entry which is preliminary data.</text>
</comment>
<dbReference type="OrthoDB" id="9790596at2"/>
<dbReference type="Gene3D" id="3.75.10.10">
    <property type="entry name" value="L-arginine/glycine Amidinotransferase, Chain A"/>
    <property type="match status" value="1"/>
</dbReference>
<evidence type="ECO:0000256" key="3">
    <source>
        <dbReference type="PIRSR" id="PIRSR633199-1"/>
    </source>
</evidence>
<feature type="active site" description="Proton donor" evidence="3">
    <location>
        <position position="166"/>
    </location>
</feature>
<dbReference type="GO" id="GO:0045429">
    <property type="term" value="P:positive regulation of nitric oxide biosynthetic process"/>
    <property type="evidence" value="ECO:0007669"/>
    <property type="project" value="TreeGrafter"/>
</dbReference>